<gene>
    <name evidence="2" type="ORF">MM415A01475_0012</name>
    <name evidence="3" type="ORF">MM415B02830_0015</name>
    <name evidence="1" type="ORF">TM448A01720_0002</name>
</gene>
<sequence>MMHQLHLWEKEKIRKVRLDSKHPDWSSFLKDISNLLEGKLCCENFCLTRKILRRKKYEFIDKKRTLDYIRYDLNITCDCGLANA</sequence>
<protein>
    <submittedName>
        <fullName evidence="1">Uncharacterized protein</fullName>
    </submittedName>
</protein>
<dbReference type="EMBL" id="MT144190">
    <property type="protein sequence ID" value="QJA50348.1"/>
    <property type="molecule type" value="Genomic_DNA"/>
</dbReference>
<dbReference type="AlphaFoldDB" id="A0A6H1ZS59"/>
<evidence type="ECO:0000313" key="1">
    <source>
        <dbReference type="EMBL" id="QJA50348.1"/>
    </source>
</evidence>
<dbReference type="EMBL" id="MT142234">
    <property type="protein sequence ID" value="QJA76620.1"/>
    <property type="molecule type" value="Genomic_DNA"/>
</dbReference>
<evidence type="ECO:0000313" key="3">
    <source>
        <dbReference type="EMBL" id="QJA88089.1"/>
    </source>
</evidence>
<name>A0A6H1ZS59_9ZZZZ</name>
<proteinExistence type="predicted"/>
<dbReference type="EMBL" id="MT142752">
    <property type="protein sequence ID" value="QJA88089.1"/>
    <property type="molecule type" value="Genomic_DNA"/>
</dbReference>
<reference evidence="1" key="1">
    <citation type="submission" date="2020-03" db="EMBL/GenBank/DDBJ databases">
        <title>The deep terrestrial virosphere.</title>
        <authorList>
            <person name="Holmfeldt K."/>
            <person name="Nilsson E."/>
            <person name="Simone D."/>
            <person name="Lopez-Fernandez M."/>
            <person name="Wu X."/>
            <person name="de Brujin I."/>
            <person name="Lundin D."/>
            <person name="Andersson A."/>
            <person name="Bertilsson S."/>
            <person name="Dopson M."/>
        </authorList>
    </citation>
    <scope>NUCLEOTIDE SEQUENCE</scope>
    <source>
        <strain evidence="2">MM415A01475</strain>
        <strain evidence="3">MM415B02830</strain>
        <strain evidence="1">TM448A01720</strain>
    </source>
</reference>
<accession>A0A6H1ZS59</accession>
<evidence type="ECO:0000313" key="2">
    <source>
        <dbReference type="EMBL" id="QJA76620.1"/>
    </source>
</evidence>
<organism evidence="1">
    <name type="scientific">viral metagenome</name>
    <dbReference type="NCBI Taxonomy" id="1070528"/>
    <lineage>
        <taxon>unclassified sequences</taxon>
        <taxon>metagenomes</taxon>
        <taxon>organismal metagenomes</taxon>
    </lineage>
</organism>